<dbReference type="SUPFAM" id="SSF55048">
    <property type="entry name" value="Probable ACP-binding domain of malonyl-CoA ACP transacylase"/>
    <property type="match status" value="1"/>
</dbReference>
<dbReference type="EMBL" id="LQCI01000051">
    <property type="protein sequence ID" value="KZB79762.1"/>
    <property type="molecule type" value="Genomic_DNA"/>
</dbReference>
<evidence type="ECO:0000313" key="8">
    <source>
        <dbReference type="Proteomes" id="UP000186883"/>
    </source>
</evidence>
<dbReference type="InterPro" id="IPR016035">
    <property type="entry name" value="Acyl_Trfase/lysoPLipase"/>
</dbReference>
<evidence type="ECO:0000259" key="4">
    <source>
        <dbReference type="PROSITE" id="PS52004"/>
    </source>
</evidence>
<dbReference type="SUPFAM" id="SSF52151">
    <property type="entry name" value="FabD/lysophospholipase-like"/>
    <property type="match status" value="1"/>
</dbReference>
<dbReference type="InterPro" id="IPR052568">
    <property type="entry name" value="PKS-FAS_Synthase"/>
</dbReference>
<gene>
    <name evidence="6" type="ORF">ATP06_0206085</name>
    <name evidence="5" type="ORF">AVL48_15330</name>
</gene>
<dbReference type="InterPro" id="IPR018201">
    <property type="entry name" value="Ketoacyl_synth_AS"/>
</dbReference>
<evidence type="ECO:0000256" key="1">
    <source>
        <dbReference type="ARBA" id="ARBA00022450"/>
    </source>
</evidence>
<evidence type="ECO:0000256" key="2">
    <source>
        <dbReference type="ARBA" id="ARBA00022553"/>
    </source>
</evidence>
<keyword evidence="8" id="KW-1185">Reference proteome</keyword>
<dbReference type="InterPro" id="IPR020841">
    <property type="entry name" value="PKS_Beta-ketoAc_synthase_dom"/>
</dbReference>
<dbReference type="SUPFAM" id="SSF53901">
    <property type="entry name" value="Thiolase-like"/>
    <property type="match status" value="1"/>
</dbReference>
<dbReference type="PANTHER" id="PTHR43074:SF1">
    <property type="entry name" value="BETA-KETOACYL SYNTHASE FAMILY PROTEIN-RELATED"/>
    <property type="match status" value="1"/>
</dbReference>
<dbReference type="SMART" id="SM00825">
    <property type="entry name" value="PKS_KS"/>
    <property type="match status" value="1"/>
</dbReference>
<dbReference type="Pfam" id="PF16197">
    <property type="entry name" value="KAsynt_C_assoc"/>
    <property type="match status" value="1"/>
</dbReference>
<reference evidence="6 8" key="2">
    <citation type="submission" date="2016-11" db="EMBL/GenBank/DDBJ databases">
        <title>Genome sequencing of Amycolatopsis regifaucium.</title>
        <authorList>
            <person name="Mayilraj S."/>
            <person name="Kaur N."/>
        </authorList>
    </citation>
    <scope>NUCLEOTIDE SEQUENCE [LARGE SCALE GENOMIC DNA]</scope>
    <source>
        <strain evidence="6 8">GY080</strain>
    </source>
</reference>
<dbReference type="Pfam" id="PF00698">
    <property type="entry name" value="Acyl_transf_1"/>
    <property type="match status" value="1"/>
</dbReference>
<dbReference type="InterPro" id="IPR042104">
    <property type="entry name" value="PKS_dehydratase_sf"/>
</dbReference>
<dbReference type="Pfam" id="PF14765">
    <property type="entry name" value="PS-DH"/>
    <property type="match status" value="1"/>
</dbReference>
<dbReference type="RefSeq" id="WP_061987599.1">
    <property type="nucleotide sequence ID" value="NZ_FOPQ01000012.1"/>
</dbReference>
<dbReference type="Proteomes" id="UP000076321">
    <property type="component" value="Unassembled WGS sequence"/>
</dbReference>
<dbReference type="OrthoDB" id="9778690at2"/>
<dbReference type="GO" id="GO:0006633">
    <property type="term" value="P:fatty acid biosynthetic process"/>
    <property type="evidence" value="ECO:0007669"/>
    <property type="project" value="InterPro"/>
</dbReference>
<dbReference type="Proteomes" id="UP000186883">
    <property type="component" value="Unassembled WGS sequence"/>
</dbReference>
<keyword evidence="2" id="KW-0597">Phosphoprotein</keyword>
<evidence type="ECO:0000313" key="7">
    <source>
        <dbReference type="Proteomes" id="UP000076321"/>
    </source>
</evidence>
<evidence type="ECO:0000313" key="5">
    <source>
        <dbReference type="EMBL" id="KZB79762.1"/>
    </source>
</evidence>
<dbReference type="GO" id="GO:0004315">
    <property type="term" value="F:3-oxoacyl-[acyl-carrier-protein] synthase activity"/>
    <property type="evidence" value="ECO:0007669"/>
    <property type="project" value="InterPro"/>
</dbReference>
<organism evidence="5 7">
    <name type="scientific">Amycolatopsis regifaucium</name>
    <dbReference type="NCBI Taxonomy" id="546365"/>
    <lineage>
        <taxon>Bacteria</taxon>
        <taxon>Bacillati</taxon>
        <taxon>Actinomycetota</taxon>
        <taxon>Actinomycetes</taxon>
        <taxon>Pseudonocardiales</taxon>
        <taxon>Pseudonocardiaceae</taxon>
        <taxon>Amycolatopsis</taxon>
    </lineage>
</organism>
<dbReference type="InterPro" id="IPR016036">
    <property type="entry name" value="Malonyl_transacylase_ACP-bd"/>
</dbReference>
<dbReference type="Pfam" id="PF00109">
    <property type="entry name" value="ketoacyl-synt"/>
    <property type="match status" value="1"/>
</dbReference>
<dbReference type="PANTHER" id="PTHR43074">
    <property type="entry name" value="OMEGA-3 POLYUNSATURATED FATTY ACID SYNTHASE PFAB-RELATED"/>
    <property type="match status" value="1"/>
</dbReference>
<dbReference type="Gene3D" id="3.40.47.10">
    <property type="match status" value="1"/>
</dbReference>
<dbReference type="Gene3D" id="3.40.366.10">
    <property type="entry name" value="Malonyl-Coenzyme A Acyl Carrier Protein, domain 2"/>
    <property type="match status" value="1"/>
</dbReference>
<comment type="caution">
    <text evidence="5">The sequence shown here is derived from an EMBL/GenBank/DDBJ whole genome shotgun (WGS) entry which is preliminary data.</text>
</comment>
<dbReference type="Gene3D" id="3.30.70.250">
    <property type="entry name" value="Malonyl-CoA ACP transacylase, ACP-binding"/>
    <property type="match status" value="1"/>
</dbReference>
<dbReference type="SMART" id="SM00827">
    <property type="entry name" value="PKS_AT"/>
    <property type="match status" value="1"/>
</dbReference>
<sequence>MVNQEPVAIVGMGVFLPGASTVDQYWQNIVSGTDAITEIPPHRWDPSFHARDGSTPDRTYGRRGGFVADDLEFDVTALGIAPSSLAGMEPDQLVALAVAASAVDDAGGLRRLGDLERVGVILGRGGYLSPGLQRFDQRVRSVRQLTGAVRELLPSTSPELLDRLRNALLEPLGEFRPDAAIGLVPNLAASRVANRLDFGGPAYTVDAACASSLLAVDQAIGELARRRCDVVLAGGVHHCHDDTLWSMFTQLGALSPSQRISPFSRDADGLLIGEGTAIVVLKRFYDARRDGDRVYAVLRGSGTSSDGKAASLLSPAVTGQILALRRAWASAGLDPTAPGALGLLEAHGTATPAGDAAELATLAEVFGPPEGPRAAIGAVKAMIGHTMPAAGAAGLVKAALALHHAVLPPTLNCADPSPLLDKTRFRTLTRAERWFAGDVPRRAAVNAFGFGGVNAHVVLEEADPAPARPRRTKVSEEPERVLLLAASTPDELRVLLDRPDPRSGGEGPCRIGIVGPTEKRLEVARRVLAKVAAGGKAWHGPSDIWCTTAPLLEQDGAKTVFVYPGLEADAEPRCADVARHFGLERPEWSTTSVLARASSVSQVGLLLDTALRRLAISPDALAGHSVGEWTAMQAAGMYPGQSTKDMLSRYWPQGFTLPDAEFLVLGCSAGRAADLLGAEPELMISHENAPRQTIVCGDPAAAARLAKLCTQHGVVARTLPFRSGFHTPLMRSRLGPFTRLAAELDLKKPRVPVWSATTARPYPADPVEVRELYLAHLVRKVRFRELVDALYADGARVFVQAGAGQVGSFVADTLGERPHLVVAASSGTRPGLAQLRRVATAVWVEGGRPAFDVLEPRRTRIDTAGTLLSVTDDVKGMFEGAGEIPELTDGVPEAIVAEFTALLAETRQAAASVVNAAKRREEQRTVQSTVDVSVVTMPYLVDHRFFRQRDGWPEEADFRPTVPATTLVDLACRAAERAWPGTVAAGVSNAAFSRWLIAAPARRVPMSMTREGDRISVQIGPHASMDVHLAARYPVAPRPSSLPGPETAPPLSAAEIYSRREMFHGPSYQGLVRLIGLGERHIRGDLVVPSAPGALLDNVGQLLGCWLMATKADALLAFPTSMGRITWYGPEPAPGTSLRCVVRVRLPRPEVLEMDAELVRDGTVLARIEQWRDIRFPCDRPAHRVYAFPDRHRLSEDHHGAWTLVTDRWPSPAARDIYAGIYLGAEERAEFAACEPRRQRGWLLERIAIKDAVRARLAEDGVEGVYPAEIRVSADGTTVTGQHGRTLPEFAVAVALAKSGDLAVALVREASASPPRIAVRAEGDLAGLGEEIGTGVEFAGIPGHVVAWNRG</sequence>
<evidence type="ECO:0000256" key="3">
    <source>
        <dbReference type="ARBA" id="ARBA00022679"/>
    </source>
</evidence>
<accession>A0A154M590</accession>
<dbReference type="InterPro" id="IPR049551">
    <property type="entry name" value="PKS_DH_C"/>
</dbReference>
<dbReference type="InterPro" id="IPR014031">
    <property type="entry name" value="Ketoacyl_synth_C"/>
</dbReference>
<dbReference type="PROSITE" id="PS52004">
    <property type="entry name" value="KS3_2"/>
    <property type="match status" value="1"/>
</dbReference>
<name>A0A154M590_9PSEU</name>
<keyword evidence="3" id="KW-0808">Transferase</keyword>
<dbReference type="InterPro" id="IPR032821">
    <property type="entry name" value="PKS_assoc"/>
</dbReference>
<feature type="domain" description="Ketosynthase family 3 (KS3)" evidence="4">
    <location>
        <begin position="4"/>
        <end position="461"/>
    </location>
</feature>
<dbReference type="InterPro" id="IPR001227">
    <property type="entry name" value="Ac_transferase_dom_sf"/>
</dbReference>
<dbReference type="InterPro" id="IPR014030">
    <property type="entry name" value="Ketoacyl_synth_N"/>
</dbReference>
<dbReference type="EMBL" id="LOBU02000006">
    <property type="protein sequence ID" value="OKA09921.1"/>
    <property type="molecule type" value="Genomic_DNA"/>
</dbReference>
<dbReference type="InterPro" id="IPR016039">
    <property type="entry name" value="Thiolase-like"/>
</dbReference>
<dbReference type="CDD" id="cd00833">
    <property type="entry name" value="PKS"/>
    <property type="match status" value="1"/>
</dbReference>
<reference evidence="5 7" key="1">
    <citation type="submission" date="2015-12" db="EMBL/GenBank/DDBJ databases">
        <title>Amycolatopsis regifaucium genome sequencing and assembly.</title>
        <authorList>
            <person name="Mayilraj S."/>
        </authorList>
    </citation>
    <scope>NUCLEOTIDE SEQUENCE [LARGE SCALE GENOMIC DNA]</scope>
    <source>
        <strain evidence="5 7">GY080</strain>
    </source>
</reference>
<dbReference type="InterPro" id="IPR014043">
    <property type="entry name" value="Acyl_transferase_dom"/>
</dbReference>
<evidence type="ECO:0000313" key="6">
    <source>
        <dbReference type="EMBL" id="OKA09921.1"/>
    </source>
</evidence>
<protein>
    <submittedName>
        <fullName evidence="5">Polyketide synthase</fullName>
    </submittedName>
</protein>
<dbReference type="Gene3D" id="3.10.129.110">
    <property type="entry name" value="Polyketide synthase dehydratase"/>
    <property type="match status" value="1"/>
</dbReference>
<dbReference type="Pfam" id="PF02801">
    <property type="entry name" value="Ketoacyl-synt_C"/>
    <property type="match status" value="1"/>
</dbReference>
<keyword evidence="1" id="KW-0596">Phosphopantetheine</keyword>
<proteinExistence type="predicted"/>
<dbReference type="PROSITE" id="PS00606">
    <property type="entry name" value="KS3_1"/>
    <property type="match status" value="1"/>
</dbReference>